<evidence type="ECO:0000313" key="2">
    <source>
        <dbReference type="EMBL" id="KAJ0212898.1"/>
    </source>
</evidence>
<comment type="caution">
    <text evidence="2">The sequence shown here is derived from an EMBL/GenBank/DDBJ whole genome shotgun (WGS) entry which is preliminary data.</text>
</comment>
<gene>
    <name evidence="2" type="ORF">LSAT_V11C400187120</name>
</gene>
<dbReference type="PANTHER" id="PTHR33116">
    <property type="entry name" value="REVERSE TRANSCRIPTASE ZINC-BINDING DOMAIN-CONTAINING PROTEIN-RELATED-RELATED"/>
    <property type="match status" value="1"/>
</dbReference>
<sequence>MSRLHHFRGVSLPNSDITISHLMYAYDVTFIDERLEINFSMFLPCFGVKEFFGVDVNNLEIDRMASILKCEPASFPFTYLGLPTLMVEKFRTKLSKWKAKSLSFGGRLTLVNSVLNSLPLYYFSLFRAPRKIINLLDSIRRRFLWGGDDDKKKINWVAWDMVNKPKDNGGLEVGCLDSANLALLAKWWWRLKGEIDSVWFTCIQSIHNLNLIDGKPLAKYSLKGVWYYISHIAIELEDKGIFLSNLFKRVVDIGDKTYFWKDVWCDDYALKDIYPNLYALEKKNKDCLANDWMNLGDDLVPGMESTSEKRCCDRWQWTGDSKNNFSVKALRQLIDRSSKSHDNLMRWVNWIPLKDQLLFKNRIPTFCNLIKLAIGISSSLCAFCRSCVESIDHTFFSCSFVTSLYKWMVEWSGIVRDQPFSCISLMYMACNGIVFINEGRSLMLLVDDISINTFNWIKNMSKFCNTDWSL</sequence>
<evidence type="ECO:0000313" key="3">
    <source>
        <dbReference type="Proteomes" id="UP000235145"/>
    </source>
</evidence>
<protein>
    <recommendedName>
        <fullName evidence="1">Reverse transcriptase zinc-binding domain-containing protein</fullName>
    </recommendedName>
</protein>
<reference evidence="2 3" key="1">
    <citation type="journal article" date="2017" name="Nat. Commun.">
        <title>Genome assembly with in vitro proximity ligation data and whole-genome triplication in lettuce.</title>
        <authorList>
            <person name="Reyes-Chin-Wo S."/>
            <person name="Wang Z."/>
            <person name="Yang X."/>
            <person name="Kozik A."/>
            <person name="Arikit S."/>
            <person name="Song C."/>
            <person name="Xia L."/>
            <person name="Froenicke L."/>
            <person name="Lavelle D.O."/>
            <person name="Truco M.J."/>
            <person name="Xia R."/>
            <person name="Zhu S."/>
            <person name="Xu C."/>
            <person name="Xu H."/>
            <person name="Xu X."/>
            <person name="Cox K."/>
            <person name="Korf I."/>
            <person name="Meyers B.C."/>
            <person name="Michelmore R.W."/>
        </authorList>
    </citation>
    <scope>NUCLEOTIDE SEQUENCE [LARGE SCALE GENOMIC DNA]</scope>
    <source>
        <strain evidence="3">cv. Salinas</strain>
        <tissue evidence="2">Seedlings</tissue>
    </source>
</reference>
<dbReference type="EMBL" id="NBSK02000004">
    <property type="protein sequence ID" value="KAJ0212898.1"/>
    <property type="molecule type" value="Genomic_DNA"/>
</dbReference>
<keyword evidence="3" id="KW-1185">Reference proteome</keyword>
<evidence type="ECO:0000259" key="1">
    <source>
        <dbReference type="Pfam" id="PF13966"/>
    </source>
</evidence>
<dbReference type="Pfam" id="PF13966">
    <property type="entry name" value="zf-RVT"/>
    <property type="match status" value="1"/>
</dbReference>
<dbReference type="PANTHER" id="PTHR33116:SF78">
    <property type="entry name" value="OS12G0587133 PROTEIN"/>
    <property type="match status" value="1"/>
</dbReference>
<accession>A0A9R1VX28</accession>
<name>A0A9R1VX28_LACSA</name>
<dbReference type="AlphaFoldDB" id="A0A9R1VX28"/>
<organism evidence="2 3">
    <name type="scientific">Lactuca sativa</name>
    <name type="common">Garden lettuce</name>
    <dbReference type="NCBI Taxonomy" id="4236"/>
    <lineage>
        <taxon>Eukaryota</taxon>
        <taxon>Viridiplantae</taxon>
        <taxon>Streptophyta</taxon>
        <taxon>Embryophyta</taxon>
        <taxon>Tracheophyta</taxon>
        <taxon>Spermatophyta</taxon>
        <taxon>Magnoliopsida</taxon>
        <taxon>eudicotyledons</taxon>
        <taxon>Gunneridae</taxon>
        <taxon>Pentapetalae</taxon>
        <taxon>asterids</taxon>
        <taxon>campanulids</taxon>
        <taxon>Asterales</taxon>
        <taxon>Asteraceae</taxon>
        <taxon>Cichorioideae</taxon>
        <taxon>Cichorieae</taxon>
        <taxon>Lactucinae</taxon>
        <taxon>Lactuca</taxon>
    </lineage>
</organism>
<proteinExistence type="predicted"/>
<feature type="domain" description="Reverse transcriptase zinc-binding" evidence="1">
    <location>
        <begin position="326"/>
        <end position="403"/>
    </location>
</feature>
<dbReference type="Proteomes" id="UP000235145">
    <property type="component" value="Unassembled WGS sequence"/>
</dbReference>
<dbReference type="InterPro" id="IPR026960">
    <property type="entry name" value="RVT-Znf"/>
</dbReference>